<dbReference type="RefSeq" id="WP_035162823.1">
    <property type="nucleotide sequence ID" value="NZ_AZTB01000015.1"/>
</dbReference>
<sequence>MNSRDILIWLNSLNINSNTIEKLEEYFGSFYSLWEASTDVINNINFISEYFKSVLVKYKDIHYYEDYINRVQKSGAKIITIFDDDYPKHLKNIYNPPKVIYIKGSLESKDEVSIAIVGARKATAYGKWAAEKFAKELASLGITIVSGLAYGIDTKAHEGALIAEGRTIAVLGNGIDLIYPKTNKALFEKIQNNGAIITEYPLGVQPLPYNFPMRNRIISGISLGVLVVEASKKSGSLITAQMALEQGREVFAIPGNINSVYSKGTNMLIKDGAKLVMDINDIIEEITLLKNRIKTKRIKEVSHLNLGKDEIKIVECIKEYPKHCDEISFQTGLGIKEVNSILTILELKGIVRQLPGKTFQLTDF</sequence>
<dbReference type="Gene3D" id="3.40.50.450">
    <property type="match status" value="1"/>
</dbReference>
<evidence type="ECO:0000259" key="3">
    <source>
        <dbReference type="Pfam" id="PF17782"/>
    </source>
</evidence>
<comment type="similarity">
    <text evidence="1">Belongs to the DprA/Smf family.</text>
</comment>
<dbReference type="Pfam" id="PF02481">
    <property type="entry name" value="DNA_processg_A"/>
    <property type="match status" value="1"/>
</dbReference>
<protein>
    <submittedName>
        <fullName evidence="4">Transporter</fullName>
    </submittedName>
</protein>
<dbReference type="PANTHER" id="PTHR43022:SF1">
    <property type="entry name" value="PROTEIN SMF"/>
    <property type="match status" value="1"/>
</dbReference>
<reference evidence="4 5" key="1">
    <citation type="submission" date="2013-12" db="EMBL/GenBank/DDBJ databases">
        <title>Draft genome sequence of Caloranaerobacter sp. H53214.</title>
        <authorList>
            <person name="Jiang L.J."/>
            <person name="Shao Z.Z."/>
            <person name="Long M.N."/>
        </authorList>
    </citation>
    <scope>NUCLEOTIDE SEQUENCE [LARGE SCALE GENOMIC DNA]</scope>
    <source>
        <strain evidence="4 5">H53214</strain>
    </source>
</reference>
<proteinExistence type="inferred from homology"/>
<organism evidence="4 5">
    <name type="scientific">Caloranaerobacter azorensis H53214</name>
    <dbReference type="NCBI Taxonomy" id="1156417"/>
    <lineage>
        <taxon>Bacteria</taxon>
        <taxon>Bacillati</taxon>
        <taxon>Bacillota</taxon>
        <taxon>Tissierellia</taxon>
        <taxon>Tissierellales</taxon>
        <taxon>Thermohalobacteraceae</taxon>
        <taxon>Caloranaerobacter</taxon>
    </lineage>
</organism>
<feature type="domain" description="Smf/DprA SLOG" evidence="2">
    <location>
        <begin position="77"/>
        <end position="286"/>
    </location>
</feature>
<evidence type="ECO:0000256" key="1">
    <source>
        <dbReference type="ARBA" id="ARBA00006525"/>
    </source>
</evidence>
<dbReference type="EMBL" id="AZTB01000015">
    <property type="protein sequence ID" value="KGG80768.1"/>
    <property type="molecule type" value="Genomic_DNA"/>
</dbReference>
<name>A0A096BJ34_9FIRM</name>
<dbReference type="STRING" id="1156417.Y919_04440"/>
<evidence type="ECO:0000313" key="5">
    <source>
        <dbReference type="Proteomes" id="UP000029622"/>
    </source>
</evidence>
<dbReference type="NCBIfam" id="TIGR00732">
    <property type="entry name" value="dprA"/>
    <property type="match status" value="1"/>
</dbReference>
<feature type="domain" description="DprA winged helix" evidence="3">
    <location>
        <begin position="306"/>
        <end position="357"/>
    </location>
</feature>
<dbReference type="Pfam" id="PF17782">
    <property type="entry name" value="WHD_DprA"/>
    <property type="match status" value="1"/>
</dbReference>
<dbReference type="InterPro" id="IPR003488">
    <property type="entry name" value="DprA"/>
</dbReference>
<dbReference type="GO" id="GO:0009294">
    <property type="term" value="P:DNA-mediated transformation"/>
    <property type="evidence" value="ECO:0007669"/>
    <property type="project" value="InterPro"/>
</dbReference>
<dbReference type="SUPFAM" id="SSF102405">
    <property type="entry name" value="MCP/YpsA-like"/>
    <property type="match status" value="1"/>
</dbReference>
<dbReference type="Proteomes" id="UP000029622">
    <property type="component" value="Unassembled WGS sequence"/>
</dbReference>
<dbReference type="InterPro" id="IPR057666">
    <property type="entry name" value="DrpA_SLOG"/>
</dbReference>
<accession>A0A096BJ34</accession>
<dbReference type="InterPro" id="IPR041614">
    <property type="entry name" value="DprA_WH"/>
</dbReference>
<comment type="caution">
    <text evidence="4">The sequence shown here is derived from an EMBL/GenBank/DDBJ whole genome shotgun (WGS) entry which is preliminary data.</text>
</comment>
<evidence type="ECO:0000259" key="2">
    <source>
        <dbReference type="Pfam" id="PF02481"/>
    </source>
</evidence>
<dbReference type="InterPro" id="IPR036388">
    <property type="entry name" value="WH-like_DNA-bd_sf"/>
</dbReference>
<dbReference type="PANTHER" id="PTHR43022">
    <property type="entry name" value="PROTEIN SMF"/>
    <property type="match status" value="1"/>
</dbReference>
<gene>
    <name evidence="4" type="ORF">Y919_04440</name>
</gene>
<dbReference type="Gene3D" id="1.10.10.10">
    <property type="entry name" value="Winged helix-like DNA-binding domain superfamily/Winged helix DNA-binding domain"/>
    <property type="match status" value="1"/>
</dbReference>
<dbReference type="AlphaFoldDB" id="A0A096BJ34"/>
<evidence type="ECO:0000313" key="4">
    <source>
        <dbReference type="EMBL" id="KGG80768.1"/>
    </source>
</evidence>